<proteinExistence type="predicted"/>
<evidence type="ECO:0000256" key="1">
    <source>
        <dbReference type="SAM" id="Phobius"/>
    </source>
</evidence>
<keyword evidence="1" id="KW-1133">Transmembrane helix</keyword>
<comment type="caution">
    <text evidence="2">The sequence shown here is derived from an EMBL/GenBank/DDBJ whole genome shotgun (WGS) entry which is preliminary data.</text>
</comment>
<protein>
    <submittedName>
        <fullName evidence="2">Uncharacterized protein</fullName>
    </submittedName>
</protein>
<accession>A0A0G1M7C5</accession>
<dbReference type="InterPro" id="IPR014717">
    <property type="entry name" value="Transl_elong_EF1B/ribsomal_bS6"/>
</dbReference>
<name>A0A0G1M7C5_9BACT</name>
<feature type="transmembrane region" description="Helical" evidence="1">
    <location>
        <begin position="6"/>
        <end position="29"/>
    </location>
</feature>
<keyword evidence="1" id="KW-0472">Membrane</keyword>
<dbReference type="Gene3D" id="3.30.70.60">
    <property type="match status" value="1"/>
</dbReference>
<dbReference type="InterPro" id="IPR034756">
    <property type="entry name" value="T2SSM_b"/>
</dbReference>
<evidence type="ECO:0000313" key="2">
    <source>
        <dbReference type="EMBL" id="KKU04121.1"/>
    </source>
</evidence>
<dbReference type="Proteomes" id="UP000034086">
    <property type="component" value="Unassembled WGS sequence"/>
</dbReference>
<reference evidence="2 3" key="1">
    <citation type="journal article" date="2015" name="Nature">
        <title>rRNA introns, odd ribosomes, and small enigmatic genomes across a large radiation of phyla.</title>
        <authorList>
            <person name="Brown C.T."/>
            <person name="Hug L.A."/>
            <person name="Thomas B.C."/>
            <person name="Sharon I."/>
            <person name="Castelle C.J."/>
            <person name="Singh A."/>
            <person name="Wilkins M.J."/>
            <person name="Williams K.H."/>
            <person name="Banfield J.F."/>
        </authorList>
    </citation>
    <scope>NUCLEOTIDE SEQUENCE [LARGE SCALE GENOMIC DNA]</scope>
</reference>
<dbReference type="Pfam" id="PF10741">
    <property type="entry name" value="T2SSM_b"/>
    <property type="match status" value="1"/>
</dbReference>
<keyword evidence="1" id="KW-0812">Transmembrane</keyword>
<sequence length="224" mass="23556">MKKGLFGASVSAILVPSVYLVVSILLFVFGVKTGLEKIAGQRSSLTEAGKTQTVLQQKESLLRQIAPEVGAQVEVLANAVPEKNPALTMISQIKNLAAVSGITITTFKVGGVNAAGAVSFADVTFDADGELISLISFLNTIKTLAPLSTIDTVKINQQAGTASANTRIRVYFAGYPTKLPSLTEAVGELTAEEEGLLETLSGLSPPSFTTLFPQEPTVRESPFN</sequence>
<dbReference type="AlphaFoldDB" id="A0A0G1M7C5"/>
<dbReference type="EMBL" id="LCKQ01000003">
    <property type="protein sequence ID" value="KKU04121.1"/>
    <property type="molecule type" value="Genomic_DNA"/>
</dbReference>
<gene>
    <name evidence="2" type="ORF">UX03_C0003G0008</name>
</gene>
<organism evidence="2 3">
    <name type="scientific">Candidatus Woesebacteria bacterium GW2011_GWE1_45_18</name>
    <dbReference type="NCBI Taxonomy" id="1618598"/>
    <lineage>
        <taxon>Bacteria</taxon>
        <taxon>Candidatus Woeseibacteriota</taxon>
    </lineage>
</organism>
<evidence type="ECO:0000313" key="3">
    <source>
        <dbReference type="Proteomes" id="UP000034086"/>
    </source>
</evidence>